<protein>
    <recommendedName>
        <fullName evidence="7">Peptidase M48 domain-containing protein</fullName>
    </recommendedName>
</protein>
<keyword evidence="1 6" id="KW-0645">Protease</keyword>
<dbReference type="GO" id="GO:0004222">
    <property type="term" value="F:metalloendopeptidase activity"/>
    <property type="evidence" value="ECO:0007669"/>
    <property type="project" value="InterPro"/>
</dbReference>
<comment type="cofactor">
    <cofactor evidence="6">
        <name>Zn(2+)</name>
        <dbReference type="ChEBI" id="CHEBI:29105"/>
    </cofactor>
    <text evidence="6">Binds 1 zinc ion per subunit.</text>
</comment>
<dbReference type="GO" id="GO:0046872">
    <property type="term" value="F:metal ion binding"/>
    <property type="evidence" value="ECO:0007669"/>
    <property type="project" value="UniProtKB-KW"/>
</dbReference>
<organism evidence="8 9">
    <name type="scientific">Parasedimentitalea marina</name>
    <dbReference type="NCBI Taxonomy" id="2483033"/>
    <lineage>
        <taxon>Bacteria</taxon>
        <taxon>Pseudomonadati</taxon>
        <taxon>Pseudomonadota</taxon>
        <taxon>Alphaproteobacteria</taxon>
        <taxon>Rhodobacterales</taxon>
        <taxon>Paracoccaceae</taxon>
        <taxon>Parasedimentitalea</taxon>
    </lineage>
</organism>
<reference evidence="8 9" key="1">
    <citation type="submission" date="2018-10" db="EMBL/GenBank/DDBJ databases">
        <title>Parasedimentitalea marina sp. nov., a psychrophilic bacterium isolated from deep seawater of the New Britain Trench.</title>
        <authorList>
            <person name="Cao J."/>
        </authorList>
    </citation>
    <scope>NUCLEOTIDE SEQUENCE [LARGE SCALE GENOMIC DNA]</scope>
    <source>
        <strain evidence="8 9">W43</strain>
    </source>
</reference>
<evidence type="ECO:0000259" key="7">
    <source>
        <dbReference type="Pfam" id="PF01435"/>
    </source>
</evidence>
<evidence type="ECO:0000256" key="4">
    <source>
        <dbReference type="ARBA" id="ARBA00022833"/>
    </source>
</evidence>
<dbReference type="Pfam" id="PF01435">
    <property type="entry name" value="Peptidase_M48"/>
    <property type="match status" value="1"/>
</dbReference>
<comment type="similarity">
    <text evidence="6">Belongs to the peptidase M48 family.</text>
</comment>
<gene>
    <name evidence="8" type="ORF">EBB79_11175</name>
</gene>
<dbReference type="EMBL" id="CP033219">
    <property type="protein sequence ID" value="AZV78383.1"/>
    <property type="molecule type" value="Genomic_DNA"/>
</dbReference>
<evidence type="ECO:0000256" key="6">
    <source>
        <dbReference type="RuleBase" id="RU003983"/>
    </source>
</evidence>
<name>A0A3T0N2X0_9RHOB</name>
<dbReference type="Proteomes" id="UP000283063">
    <property type="component" value="Chromosome"/>
</dbReference>
<sequence length="63" mass="7083">MLPVAPHSDLDVRNAYFTFDDCDPIIRISMPMLKNSASDDELGFILGHEYGHLVSDVIAYRSI</sequence>
<evidence type="ECO:0000256" key="1">
    <source>
        <dbReference type="ARBA" id="ARBA00022670"/>
    </source>
</evidence>
<accession>A0A3T0N2X0</accession>
<evidence type="ECO:0000256" key="2">
    <source>
        <dbReference type="ARBA" id="ARBA00022723"/>
    </source>
</evidence>
<dbReference type="InterPro" id="IPR001915">
    <property type="entry name" value="Peptidase_M48"/>
</dbReference>
<dbReference type="GO" id="GO:0006508">
    <property type="term" value="P:proteolysis"/>
    <property type="evidence" value="ECO:0007669"/>
    <property type="project" value="UniProtKB-KW"/>
</dbReference>
<keyword evidence="2" id="KW-0479">Metal-binding</keyword>
<dbReference type="RefSeq" id="WP_127748945.1">
    <property type="nucleotide sequence ID" value="NZ_CP033219.1"/>
</dbReference>
<keyword evidence="9" id="KW-1185">Reference proteome</keyword>
<evidence type="ECO:0000313" key="8">
    <source>
        <dbReference type="EMBL" id="AZV78383.1"/>
    </source>
</evidence>
<evidence type="ECO:0000256" key="5">
    <source>
        <dbReference type="ARBA" id="ARBA00023049"/>
    </source>
</evidence>
<evidence type="ECO:0000256" key="3">
    <source>
        <dbReference type="ARBA" id="ARBA00022801"/>
    </source>
</evidence>
<keyword evidence="5 6" id="KW-0482">Metalloprotease</keyword>
<keyword evidence="3 6" id="KW-0378">Hydrolase</keyword>
<feature type="domain" description="Peptidase M48" evidence="7">
    <location>
        <begin position="12"/>
        <end position="56"/>
    </location>
</feature>
<dbReference type="OrthoDB" id="7338723at2"/>
<dbReference type="KEGG" id="sedi:EBB79_11175"/>
<dbReference type="AlphaFoldDB" id="A0A3T0N2X0"/>
<proteinExistence type="inferred from homology"/>
<evidence type="ECO:0000313" key="9">
    <source>
        <dbReference type="Proteomes" id="UP000283063"/>
    </source>
</evidence>
<keyword evidence="4 6" id="KW-0862">Zinc</keyword>
<dbReference type="Gene3D" id="3.30.2010.10">
    <property type="entry name" value="Metalloproteases ('zincins'), catalytic domain"/>
    <property type="match status" value="1"/>
</dbReference>